<reference evidence="1 2" key="1">
    <citation type="submission" date="2023-10" db="EMBL/GenBank/DDBJ databases">
        <title>Draft genome sequence of Xylaria bambusicola isolate GMP-LS, the root and basal stem rot pathogen of sugarcane in Indonesia.</title>
        <authorList>
            <person name="Selvaraj P."/>
            <person name="Muralishankar V."/>
            <person name="Muruganantham S."/>
            <person name="Sp S."/>
            <person name="Haryani S."/>
            <person name="Lau K.J.X."/>
            <person name="Naqvi N.I."/>
        </authorList>
    </citation>
    <scope>NUCLEOTIDE SEQUENCE [LARGE SCALE GENOMIC DNA]</scope>
    <source>
        <strain evidence="1">GMP-LS</strain>
    </source>
</reference>
<proteinExistence type="predicted"/>
<gene>
    <name evidence="1" type="ORF">RRF57_006200</name>
</gene>
<comment type="caution">
    <text evidence="1">The sequence shown here is derived from an EMBL/GenBank/DDBJ whole genome shotgun (WGS) entry which is preliminary data.</text>
</comment>
<evidence type="ECO:0000313" key="1">
    <source>
        <dbReference type="EMBL" id="KAK5630485.1"/>
    </source>
</evidence>
<keyword evidence="2" id="KW-1185">Reference proteome</keyword>
<dbReference type="EMBL" id="JAWHQM010000016">
    <property type="protein sequence ID" value="KAK5630485.1"/>
    <property type="molecule type" value="Genomic_DNA"/>
</dbReference>
<evidence type="ECO:0000313" key="2">
    <source>
        <dbReference type="Proteomes" id="UP001305414"/>
    </source>
</evidence>
<dbReference type="Proteomes" id="UP001305414">
    <property type="component" value="Unassembled WGS sequence"/>
</dbReference>
<name>A0AAN7YYH5_9PEZI</name>
<sequence length="126" mass="14754">MVILLHKLEAWDTVCYFRRFKKFSSTYLYKPTSGHATRSSFYMVDRDVRRNDPQAILAIEKWKAVWRAATFGTDEEYEQAIRKGEESVEELLEEFGSVLAEGGSWFGRPKLRRLRRHLSSKSNKGC</sequence>
<dbReference type="AlphaFoldDB" id="A0AAN7YYH5"/>
<organism evidence="1 2">
    <name type="scientific">Xylaria bambusicola</name>
    <dbReference type="NCBI Taxonomy" id="326684"/>
    <lineage>
        <taxon>Eukaryota</taxon>
        <taxon>Fungi</taxon>
        <taxon>Dikarya</taxon>
        <taxon>Ascomycota</taxon>
        <taxon>Pezizomycotina</taxon>
        <taxon>Sordariomycetes</taxon>
        <taxon>Xylariomycetidae</taxon>
        <taxon>Xylariales</taxon>
        <taxon>Xylariaceae</taxon>
        <taxon>Xylaria</taxon>
    </lineage>
</organism>
<protein>
    <submittedName>
        <fullName evidence="1">Uncharacterized protein</fullName>
    </submittedName>
</protein>
<accession>A0AAN7YYH5</accession>